<comment type="similarity">
    <text evidence="1">Belongs to the LysR transcriptional regulatory family.</text>
</comment>
<dbReference type="RefSeq" id="WP_045986348.1">
    <property type="nucleotide sequence ID" value="NZ_CP063052.1"/>
</dbReference>
<dbReference type="PANTHER" id="PTHR30126">
    <property type="entry name" value="HTH-TYPE TRANSCRIPTIONAL REGULATOR"/>
    <property type="match status" value="1"/>
</dbReference>
<dbReference type="PROSITE" id="PS50931">
    <property type="entry name" value="HTH_LYSR"/>
    <property type="match status" value="1"/>
</dbReference>
<name>A0A837G5L9_9VIBR</name>
<dbReference type="InterPro" id="IPR000847">
    <property type="entry name" value="LysR_HTH_N"/>
</dbReference>
<evidence type="ECO:0000256" key="3">
    <source>
        <dbReference type="ARBA" id="ARBA00023125"/>
    </source>
</evidence>
<gene>
    <name evidence="5" type="ORF">TW71_14430</name>
</gene>
<evidence type="ECO:0000256" key="4">
    <source>
        <dbReference type="ARBA" id="ARBA00023163"/>
    </source>
</evidence>
<protein>
    <submittedName>
        <fullName evidence="5">LysR family transcriptional regulator</fullName>
    </submittedName>
</protein>
<keyword evidence="4" id="KW-0804">Transcription</keyword>
<comment type="caution">
    <text evidence="5">The sequence shown here is derived from an EMBL/GenBank/DDBJ whole genome shotgun (WGS) entry which is preliminary data.</text>
</comment>
<evidence type="ECO:0000256" key="1">
    <source>
        <dbReference type="ARBA" id="ARBA00009437"/>
    </source>
</evidence>
<organism evidence="5">
    <name type="scientific">Vibrio coralliilyticus</name>
    <dbReference type="NCBI Taxonomy" id="190893"/>
    <lineage>
        <taxon>Bacteria</taxon>
        <taxon>Pseudomonadati</taxon>
        <taxon>Pseudomonadota</taxon>
        <taxon>Gammaproteobacteria</taxon>
        <taxon>Vibrionales</taxon>
        <taxon>Vibrionaceae</taxon>
        <taxon>Vibrio</taxon>
    </lineage>
</organism>
<dbReference type="InterPro" id="IPR005119">
    <property type="entry name" value="LysR_subst-bd"/>
</dbReference>
<dbReference type="InterPro" id="IPR036388">
    <property type="entry name" value="WH-like_DNA-bd_sf"/>
</dbReference>
<accession>A0A837G5L9</accession>
<reference evidence="5" key="1">
    <citation type="journal article" date="2015" name="BMC Genomics">
        <title>Genome mining reveals unlocked bioactive potential of marine Gram-negative bacteria.</title>
        <authorList>
            <person name="Machado H."/>
            <person name="Sonnenschein E.C."/>
            <person name="Melchiorsen J."/>
            <person name="Gram L."/>
        </authorList>
    </citation>
    <scope>NUCLEOTIDE SEQUENCE</scope>
    <source>
        <strain evidence="5">S2052</strain>
    </source>
</reference>
<dbReference type="GO" id="GO:0000976">
    <property type="term" value="F:transcription cis-regulatory region binding"/>
    <property type="evidence" value="ECO:0007669"/>
    <property type="project" value="TreeGrafter"/>
</dbReference>
<evidence type="ECO:0000256" key="2">
    <source>
        <dbReference type="ARBA" id="ARBA00023015"/>
    </source>
</evidence>
<dbReference type="SUPFAM" id="SSF46785">
    <property type="entry name" value="Winged helix' DNA-binding domain"/>
    <property type="match status" value="1"/>
</dbReference>
<proteinExistence type="inferred from homology"/>
<dbReference type="Gene3D" id="1.10.10.10">
    <property type="entry name" value="Winged helix-like DNA-binding domain superfamily/Winged helix DNA-binding domain"/>
    <property type="match status" value="1"/>
</dbReference>
<evidence type="ECO:0000313" key="5">
    <source>
        <dbReference type="EMBL" id="KJY71212.1"/>
    </source>
</evidence>
<dbReference type="Pfam" id="PF00126">
    <property type="entry name" value="HTH_1"/>
    <property type="match status" value="1"/>
</dbReference>
<dbReference type="SUPFAM" id="SSF53850">
    <property type="entry name" value="Periplasmic binding protein-like II"/>
    <property type="match status" value="1"/>
</dbReference>
<dbReference type="Pfam" id="PF03466">
    <property type="entry name" value="LysR_substrate"/>
    <property type="match status" value="1"/>
</dbReference>
<dbReference type="Gene3D" id="3.40.190.290">
    <property type="match status" value="1"/>
</dbReference>
<dbReference type="AlphaFoldDB" id="A0A837G5L9"/>
<dbReference type="EMBL" id="JXXR01000016">
    <property type="protein sequence ID" value="KJY71212.1"/>
    <property type="molecule type" value="Genomic_DNA"/>
</dbReference>
<sequence length="303" mass="33343">MRLKSTLEQWVTLREIDRAGSIQAAAVALNKSHTTLIYSVKKLEEQLSVQLVEVKGKRATLTDHGQSLLRRANSMLDQARELEDLSQQIAAGVESEITVAMDHLCDPSLLYRPMAHYLRQNSATSIQVVETSLSKTSDMVTSAQADIAIITLPVTNYPAQAFSLTSMVPVVSTEHPLAQQASLTMADFATHCQIVIRDLGASQTNEQAQNVGWLKSNQRITVDNFDHAFRAVELGVGFCRLPTHIVAKRNQGQLQVLSVEESDCYQVPLHLTLPKGAKTGPAARCFYELLLNGAWSESGEKCQ</sequence>
<keyword evidence="2" id="KW-0805">Transcription regulation</keyword>
<dbReference type="InterPro" id="IPR036390">
    <property type="entry name" value="WH_DNA-bd_sf"/>
</dbReference>
<dbReference type="GO" id="GO:0003700">
    <property type="term" value="F:DNA-binding transcription factor activity"/>
    <property type="evidence" value="ECO:0007669"/>
    <property type="project" value="InterPro"/>
</dbReference>
<dbReference type="PANTHER" id="PTHR30126:SF88">
    <property type="entry name" value="TRANSCRIPTIONAL REGULATOR-RELATED"/>
    <property type="match status" value="1"/>
</dbReference>
<keyword evidence="3" id="KW-0238">DNA-binding</keyword>